<evidence type="ECO:0000259" key="1">
    <source>
        <dbReference type="Pfam" id="PF22016"/>
    </source>
</evidence>
<dbReference type="Pfam" id="PF22016">
    <property type="entry name" value="DUF6933"/>
    <property type="match status" value="1"/>
</dbReference>
<accession>A0A1L3GKC1</accession>
<proteinExistence type="predicted"/>
<gene>
    <name evidence="2" type="ORF">A7E75_13745</name>
</gene>
<sequence>MIAIQCTQKILKEVGQEFQGAIIPTVPLGCWHANLLILDRRKCVLFTNDKTRYSFLVPGLKKPDFKMLDEIFRQGLFRNLIRDGFSQEAIEKVLDEIREVVFTRTSSRSVLGTMNDMANIIKWTVLDEGGMLNVDVVEMNSKLNRMPLGPLDYKFAIDQVREALA</sequence>
<feature type="domain" description="DUF6933" evidence="1">
    <location>
        <begin position="4"/>
        <end position="158"/>
    </location>
</feature>
<dbReference type="Proteomes" id="UP000182264">
    <property type="component" value="Chromosome"/>
</dbReference>
<organism evidence="2 3">
    <name type="scientific">Syntrophotalea acetylenica</name>
    <name type="common">Pelobacter acetylenicus</name>
    <dbReference type="NCBI Taxonomy" id="29542"/>
    <lineage>
        <taxon>Bacteria</taxon>
        <taxon>Pseudomonadati</taxon>
        <taxon>Thermodesulfobacteriota</taxon>
        <taxon>Desulfuromonadia</taxon>
        <taxon>Desulfuromonadales</taxon>
        <taxon>Syntrophotaleaceae</taxon>
        <taxon>Syntrophotalea</taxon>
    </lineage>
</organism>
<name>A0A1L3GKC1_SYNAC</name>
<protein>
    <recommendedName>
        <fullName evidence="1">DUF6933 domain-containing protein</fullName>
    </recommendedName>
</protein>
<keyword evidence="3" id="KW-1185">Reference proteome</keyword>
<evidence type="ECO:0000313" key="2">
    <source>
        <dbReference type="EMBL" id="APG26372.1"/>
    </source>
</evidence>
<dbReference type="InterPro" id="IPR053864">
    <property type="entry name" value="DUF6933"/>
</dbReference>
<dbReference type="STRING" id="29542.A6070_07775"/>
<dbReference type="AlphaFoldDB" id="A0A1L3GKC1"/>
<dbReference type="EMBL" id="CP015518">
    <property type="protein sequence ID" value="APG26372.1"/>
    <property type="molecule type" value="Genomic_DNA"/>
</dbReference>
<evidence type="ECO:0000313" key="3">
    <source>
        <dbReference type="Proteomes" id="UP000182264"/>
    </source>
</evidence>
<reference evidence="2 3" key="1">
    <citation type="journal article" date="2017" name="Genome Announc.">
        <title>Complete Genome Sequences of Two Acetylene-Fermenting Pelobacter acetylenicus Strains.</title>
        <authorList>
            <person name="Sutton J.M."/>
            <person name="Baesman S.M."/>
            <person name="Fierst J.L."/>
            <person name="Poret-Peterson A.T."/>
            <person name="Oremland R.S."/>
            <person name="Dunlap D.S."/>
            <person name="Akob D.M."/>
        </authorList>
    </citation>
    <scope>NUCLEOTIDE SEQUENCE [LARGE SCALE GENOMIC DNA]</scope>
    <source>
        <strain evidence="2 3">DSM 3247</strain>
    </source>
</reference>